<dbReference type="InterPro" id="IPR050180">
    <property type="entry name" value="RNR_Ribonuclease"/>
</dbReference>
<evidence type="ECO:0000259" key="9">
    <source>
        <dbReference type="PROSITE" id="PS50126"/>
    </source>
</evidence>
<dbReference type="OrthoDB" id="9764149at2"/>
<proteinExistence type="predicted"/>
<dbReference type="SMART" id="SM00955">
    <property type="entry name" value="RNB"/>
    <property type="match status" value="1"/>
</dbReference>
<feature type="domain" description="S1 motif" evidence="9">
    <location>
        <begin position="561"/>
        <end position="639"/>
    </location>
</feature>
<dbReference type="Proteomes" id="UP000000238">
    <property type="component" value="Chromosome"/>
</dbReference>
<dbReference type="Pfam" id="PF00773">
    <property type="entry name" value="RNB"/>
    <property type="match status" value="1"/>
</dbReference>
<dbReference type="Pfam" id="PF08206">
    <property type="entry name" value="OB_RNB"/>
    <property type="match status" value="1"/>
</dbReference>
<dbReference type="InterPro" id="IPR012340">
    <property type="entry name" value="NA-bd_OB-fold"/>
</dbReference>
<evidence type="ECO:0000256" key="3">
    <source>
        <dbReference type="ARBA" id="ARBA00012163"/>
    </source>
</evidence>
<comment type="catalytic activity">
    <reaction evidence="1">
        <text>Exonucleolytic cleavage in the 3'- to 5'-direction to yield nucleoside 5'-phosphates.</text>
        <dbReference type="EC" id="3.1.13.1"/>
    </reaction>
</comment>
<dbReference type="PANTHER" id="PTHR23355:SF37">
    <property type="entry name" value="EXORIBONUCLEASE 2"/>
    <property type="match status" value="1"/>
</dbReference>
<dbReference type="NCBIfam" id="TIGR00358">
    <property type="entry name" value="3_prime_RNase"/>
    <property type="match status" value="1"/>
</dbReference>
<keyword evidence="7" id="KW-0269">Exonuclease</keyword>
<sequence length="657" mass="73336">MLNSDALTQLKQFKQDLRIANNRFEGTVKGSPGRFGFAVLDDGRECFLNPDEMQKVFPGDRILVEVSQDDKGRDVAKVVQHMRSELKYFVGRYFTRGQGHFVEPDLMGMNRWIFIPPKKRQQAHVNDLVLCRVLQHPFPEGKPQAEVVKIIGKPGASGLEVNYMLAKYNLQAHNRASINEAELQKQVAAELEKRKDLRETPFVTIDAASTQDMDDALFATARPEGGWELLAAIADPSTLIPEGGDIDKYAQRLGSSFYFADRTLPMLPAKLANHFCSLKSGEDRLALVCTMQIDADGAISSYSIEEAAIRCAANLTYEEVATALASGDASAHAYDATLQALNEVKAALASHRRAHALVNEDRPDYQLELDENGKVKNIHRKINSVAHSIVEEAMVAANRCAADFLKQNTERSLYTSHSGFRPERLDQIKQIVSEQISDYDCSDLHTWEGFKKFMDFLDANPPEVPVKAIANRLLARGALSDQPCPHFGMGLPHYTTFTSPIRKYVDLSIHRQIKSVLKNQKPHTLNAKAILQLQESLRAGRSAVNESETWLKCEYAQTLIGKTFDGVVQHTTGSGFQARLDENGIEGMVNLGALQEKFRFDGTYFQHTGEHRQFRLEQPVKVTISAVDMEKKLIQMELAEPAPVAQPAAAEEPQTQE</sequence>
<dbReference type="EMBL" id="CP000155">
    <property type="protein sequence ID" value="ABC33459.1"/>
    <property type="molecule type" value="Genomic_DNA"/>
</dbReference>
<dbReference type="GO" id="GO:0006402">
    <property type="term" value="P:mRNA catabolic process"/>
    <property type="evidence" value="ECO:0007669"/>
    <property type="project" value="TreeGrafter"/>
</dbReference>
<keyword evidence="6" id="KW-0378">Hydrolase</keyword>
<evidence type="ECO:0000256" key="4">
    <source>
        <dbReference type="ARBA" id="ARBA00022490"/>
    </source>
</evidence>
<keyword evidence="11" id="KW-1185">Reference proteome</keyword>
<gene>
    <name evidence="10" type="ordered locus">HCH_06838</name>
</gene>
<dbReference type="GO" id="GO:0003723">
    <property type="term" value="F:RNA binding"/>
    <property type="evidence" value="ECO:0007669"/>
    <property type="project" value="UniProtKB-KW"/>
</dbReference>
<dbReference type="Pfam" id="PF17876">
    <property type="entry name" value="CSD2"/>
    <property type="match status" value="1"/>
</dbReference>
<dbReference type="STRING" id="349521.HCH_06838"/>
<evidence type="ECO:0000256" key="1">
    <source>
        <dbReference type="ARBA" id="ARBA00001849"/>
    </source>
</evidence>
<dbReference type="HOGENOM" id="CLU_002333_7_0_6"/>
<dbReference type="PROSITE" id="PS01175">
    <property type="entry name" value="RIBONUCLEASE_II"/>
    <property type="match status" value="1"/>
</dbReference>
<evidence type="ECO:0000256" key="8">
    <source>
        <dbReference type="ARBA" id="ARBA00022884"/>
    </source>
</evidence>
<dbReference type="SUPFAM" id="SSF50249">
    <property type="entry name" value="Nucleic acid-binding proteins"/>
    <property type="match status" value="3"/>
</dbReference>
<dbReference type="InterPro" id="IPR013223">
    <property type="entry name" value="RNase_B_OB_dom"/>
</dbReference>
<reference evidence="10 11" key="1">
    <citation type="journal article" date="2005" name="Nucleic Acids Res.">
        <title>Genomic blueprint of Hahella chejuensis, a marine microbe producing an algicidal agent.</title>
        <authorList>
            <person name="Jeong H."/>
            <person name="Yim J.H."/>
            <person name="Lee C."/>
            <person name="Choi S.-H."/>
            <person name="Park Y.K."/>
            <person name="Yoon S.H."/>
            <person name="Hur C.-G."/>
            <person name="Kang H.-Y."/>
            <person name="Kim D."/>
            <person name="Lee H.H."/>
            <person name="Park K.H."/>
            <person name="Park S.-H."/>
            <person name="Park H.-S."/>
            <person name="Lee H.K."/>
            <person name="Oh T.K."/>
            <person name="Kim J.F."/>
        </authorList>
    </citation>
    <scope>NUCLEOTIDE SEQUENCE [LARGE SCALE GENOMIC DNA]</scope>
    <source>
        <strain evidence="10 11">KCTC 2396</strain>
    </source>
</reference>
<accession>Q2S7B5</accession>
<evidence type="ECO:0000256" key="7">
    <source>
        <dbReference type="ARBA" id="ARBA00022839"/>
    </source>
</evidence>
<dbReference type="KEGG" id="hch:HCH_06838"/>
<dbReference type="GO" id="GO:0005829">
    <property type="term" value="C:cytosol"/>
    <property type="evidence" value="ECO:0007669"/>
    <property type="project" value="TreeGrafter"/>
</dbReference>
<dbReference type="InterPro" id="IPR004476">
    <property type="entry name" value="RNase_II/RNase_R"/>
</dbReference>
<dbReference type="Pfam" id="PF00575">
    <property type="entry name" value="S1"/>
    <property type="match status" value="1"/>
</dbReference>
<evidence type="ECO:0000256" key="5">
    <source>
        <dbReference type="ARBA" id="ARBA00022722"/>
    </source>
</evidence>
<dbReference type="GO" id="GO:0008859">
    <property type="term" value="F:exoribonuclease II activity"/>
    <property type="evidence" value="ECO:0007669"/>
    <property type="project" value="UniProtKB-EC"/>
</dbReference>
<comment type="subcellular location">
    <subcellularLocation>
        <location evidence="2">Cytoplasm</location>
    </subcellularLocation>
</comment>
<evidence type="ECO:0000256" key="6">
    <source>
        <dbReference type="ARBA" id="ARBA00022801"/>
    </source>
</evidence>
<evidence type="ECO:0000313" key="11">
    <source>
        <dbReference type="Proteomes" id="UP000000238"/>
    </source>
</evidence>
<dbReference type="PROSITE" id="PS50126">
    <property type="entry name" value="S1"/>
    <property type="match status" value="1"/>
</dbReference>
<keyword evidence="8" id="KW-0694">RNA-binding</keyword>
<dbReference type="EC" id="3.1.13.1" evidence="3"/>
<evidence type="ECO:0000313" key="10">
    <source>
        <dbReference type="EMBL" id="ABC33459.1"/>
    </source>
</evidence>
<keyword evidence="4" id="KW-0963">Cytoplasm</keyword>
<dbReference type="PANTHER" id="PTHR23355">
    <property type="entry name" value="RIBONUCLEASE"/>
    <property type="match status" value="1"/>
</dbReference>
<dbReference type="RefSeq" id="WP_011400509.1">
    <property type="nucleotide sequence ID" value="NC_007645.1"/>
</dbReference>
<dbReference type="InterPro" id="IPR022966">
    <property type="entry name" value="RNase_II/R_CS"/>
</dbReference>
<dbReference type="AlphaFoldDB" id="Q2S7B5"/>
<dbReference type="InterPro" id="IPR040476">
    <property type="entry name" value="CSD2"/>
</dbReference>
<dbReference type="InterPro" id="IPR003029">
    <property type="entry name" value="S1_domain"/>
</dbReference>
<organism evidence="10 11">
    <name type="scientific">Hahella chejuensis (strain KCTC 2396)</name>
    <dbReference type="NCBI Taxonomy" id="349521"/>
    <lineage>
        <taxon>Bacteria</taxon>
        <taxon>Pseudomonadati</taxon>
        <taxon>Pseudomonadota</taxon>
        <taxon>Gammaproteobacteria</taxon>
        <taxon>Oceanospirillales</taxon>
        <taxon>Hahellaceae</taxon>
        <taxon>Hahella</taxon>
    </lineage>
</organism>
<evidence type="ECO:0000256" key="2">
    <source>
        <dbReference type="ARBA" id="ARBA00004496"/>
    </source>
</evidence>
<dbReference type="InterPro" id="IPR001900">
    <property type="entry name" value="RNase_II/R"/>
</dbReference>
<keyword evidence="5" id="KW-0540">Nuclease</keyword>
<dbReference type="Gene3D" id="2.40.50.140">
    <property type="entry name" value="Nucleic acid-binding proteins"/>
    <property type="match status" value="2"/>
</dbReference>
<dbReference type="eggNOG" id="COG0557">
    <property type="taxonomic scope" value="Bacteria"/>
</dbReference>
<protein>
    <recommendedName>
        <fullName evidence="3">exoribonuclease II</fullName>
        <ecNumber evidence="3">3.1.13.1</ecNumber>
    </recommendedName>
</protein>
<name>Q2S7B5_HAHCH</name>